<reference evidence="2" key="2">
    <citation type="submission" date="2022-06" db="UniProtKB">
        <authorList>
            <consortium name="EnsemblMetazoa"/>
        </authorList>
    </citation>
    <scope>IDENTIFICATION</scope>
    <source>
        <strain evidence="2">DF5081</strain>
    </source>
</reference>
<keyword evidence="1" id="KW-0812">Transmembrane</keyword>
<reference evidence="3" key="1">
    <citation type="submission" date="2010-08" db="EMBL/GenBank/DDBJ databases">
        <authorList>
            <consortium name="Caenorhabditis japonica Sequencing Consortium"/>
            <person name="Wilson R.K."/>
        </authorList>
    </citation>
    <scope>NUCLEOTIDE SEQUENCE [LARGE SCALE GENOMIC DNA]</scope>
    <source>
        <strain evidence="3">DF5081</strain>
    </source>
</reference>
<evidence type="ECO:0000313" key="2">
    <source>
        <dbReference type="EnsemblMetazoa" id="CJA35714.1"/>
    </source>
</evidence>
<evidence type="ECO:0000313" key="3">
    <source>
        <dbReference type="Proteomes" id="UP000005237"/>
    </source>
</evidence>
<sequence>MPVYLCIHLTTVLNNSKDELHKFIQVMILPCKSISTFRAVVSTYKYSIFPALAFLVWLITSTCLTFYALVQFSMTREIEYFNDELQKASEDKKLKDANVFSKFSFRQKELFKLVVKTNESLSSYARIAPLVCFFSIINIIYSLSFFTHVPLPYAISLIALLLNILGWTVLTLIPACKVQHQLTATAKILMESNEFESAEPKVFQTYRVMVDRSLKNDTRIFVLNAFGIDTTNFNVAMF</sequence>
<dbReference type="PANTHER" id="PTHR31930">
    <property type="entry name" value="SERPENTINE RECEPTOR, CLASS R"/>
    <property type="match status" value="1"/>
</dbReference>
<keyword evidence="3" id="KW-1185">Reference proteome</keyword>
<proteinExistence type="predicted"/>
<dbReference type="InterPro" id="IPR004950">
    <property type="entry name" value="DUF267_CAE_spp"/>
</dbReference>
<feature type="transmembrane region" description="Helical" evidence="1">
    <location>
        <begin position="153"/>
        <end position="173"/>
    </location>
</feature>
<feature type="transmembrane region" description="Helical" evidence="1">
    <location>
        <begin position="127"/>
        <end position="147"/>
    </location>
</feature>
<keyword evidence="1" id="KW-0472">Membrane</keyword>
<dbReference type="EnsemblMetazoa" id="CJA35714.1">
    <property type="protein sequence ID" value="CJA35714.1"/>
    <property type="gene ID" value="WBGene00211561"/>
</dbReference>
<organism evidence="2 3">
    <name type="scientific">Caenorhabditis japonica</name>
    <dbReference type="NCBI Taxonomy" id="281687"/>
    <lineage>
        <taxon>Eukaryota</taxon>
        <taxon>Metazoa</taxon>
        <taxon>Ecdysozoa</taxon>
        <taxon>Nematoda</taxon>
        <taxon>Chromadorea</taxon>
        <taxon>Rhabditida</taxon>
        <taxon>Rhabditina</taxon>
        <taxon>Rhabditomorpha</taxon>
        <taxon>Rhabditoidea</taxon>
        <taxon>Rhabditidae</taxon>
        <taxon>Peloderinae</taxon>
        <taxon>Caenorhabditis</taxon>
    </lineage>
</organism>
<feature type="transmembrane region" description="Helical" evidence="1">
    <location>
        <begin position="48"/>
        <end position="70"/>
    </location>
</feature>
<dbReference type="Proteomes" id="UP000005237">
    <property type="component" value="Unassembled WGS sequence"/>
</dbReference>
<keyword evidence="1" id="KW-1133">Transmembrane helix</keyword>
<name>A0A8R1IJ39_CAEJA</name>
<dbReference type="Pfam" id="PF03268">
    <property type="entry name" value="DUF267"/>
    <property type="match status" value="1"/>
</dbReference>
<evidence type="ECO:0000256" key="1">
    <source>
        <dbReference type="SAM" id="Phobius"/>
    </source>
</evidence>
<dbReference type="AlphaFoldDB" id="A0A8R1IJ39"/>
<protein>
    <submittedName>
        <fullName evidence="2">Uncharacterized protein</fullName>
    </submittedName>
</protein>
<dbReference type="PANTHER" id="PTHR31930:SF2">
    <property type="entry name" value="SERPENTINE RECEPTOR, CLASS R"/>
    <property type="match status" value="1"/>
</dbReference>
<accession>A0A8R1IJ39</accession>